<evidence type="ECO:0000256" key="5">
    <source>
        <dbReference type="HAMAP-Rule" id="MF_00787"/>
    </source>
</evidence>
<dbReference type="RefSeq" id="WP_085103019.1">
    <property type="nucleotide sequence ID" value="NZ_FWZU01000004.1"/>
</dbReference>
<dbReference type="PANTHER" id="PTHR35863:SF1">
    <property type="entry name" value="COBALT-PRECORRIN-5B C(1)-METHYLTRANSFERASE"/>
    <property type="match status" value="1"/>
</dbReference>
<dbReference type="HAMAP" id="MF_00787">
    <property type="entry name" value="CbiD"/>
    <property type="match status" value="1"/>
</dbReference>
<dbReference type="PANTHER" id="PTHR35863">
    <property type="entry name" value="COBALT-PRECORRIN-5B C(1)-METHYLTRANSFERASE"/>
    <property type="match status" value="1"/>
</dbReference>
<dbReference type="PIRSF" id="PIRSF026782">
    <property type="entry name" value="CbiD"/>
    <property type="match status" value="1"/>
</dbReference>
<keyword evidence="7" id="KW-1185">Reference proteome</keyword>
<dbReference type="Gene3D" id="3.30.2110.10">
    <property type="entry name" value="CbiD-like"/>
    <property type="match status" value="1"/>
</dbReference>
<reference evidence="7" key="1">
    <citation type="submission" date="2017-04" db="EMBL/GenBank/DDBJ databases">
        <authorList>
            <person name="Varghese N."/>
            <person name="Submissions S."/>
        </authorList>
    </citation>
    <scope>NUCLEOTIDE SEQUENCE [LARGE SCALE GENOMIC DNA]</scope>
    <source>
        <strain evidence="7">K3S</strain>
    </source>
</reference>
<evidence type="ECO:0000256" key="1">
    <source>
        <dbReference type="ARBA" id="ARBA00022573"/>
    </source>
</evidence>
<dbReference type="InterPro" id="IPR036074">
    <property type="entry name" value="CbiD_sf"/>
</dbReference>
<dbReference type="EC" id="2.1.1.195" evidence="5"/>
<dbReference type="NCBIfam" id="TIGR00312">
    <property type="entry name" value="cbiD"/>
    <property type="match status" value="1"/>
</dbReference>
<keyword evidence="3 5" id="KW-0808">Transferase</keyword>
<comment type="catalytic activity">
    <reaction evidence="5">
        <text>Co-precorrin-5B + S-adenosyl-L-methionine = Co-precorrin-6A + S-adenosyl-L-homocysteine</text>
        <dbReference type="Rhea" id="RHEA:26285"/>
        <dbReference type="ChEBI" id="CHEBI:57856"/>
        <dbReference type="ChEBI" id="CHEBI:59789"/>
        <dbReference type="ChEBI" id="CHEBI:60063"/>
        <dbReference type="ChEBI" id="CHEBI:60064"/>
        <dbReference type="EC" id="2.1.1.195"/>
    </reaction>
</comment>
<evidence type="ECO:0000313" key="7">
    <source>
        <dbReference type="Proteomes" id="UP000192906"/>
    </source>
</evidence>
<keyword evidence="1 5" id="KW-0169">Cobalamin biosynthesis</keyword>
<dbReference type="UniPathway" id="UPA00148">
    <property type="reaction ID" value="UER00227"/>
</dbReference>
<sequence>MRENLREGYTTGSSATAAAMSALRVLLGGSKPQSIEIPLPEKGTLVIPVERVELEKTCARGVVIKDGGDDPDATSGHEIHAVVELISDENEIRVEVSGGTGVGKVTLPGLPVPVGEPAINPAPRGQIIAGVLKEASMMTPSLTGTIKVRIEVPQGEAIALKTMNARIGIIGGISILGTQGIVRPFSHASWKASIAQGINVAKAAGVEEIIFTTGRRSERFYLEHFPNTQELAMIQAADFFKFSMLEAQASGFRKVRWSLFIGKLVKHAMGFPYTHAKDWHIEFERLARWCEELDIPSAITKEIAGANTARQVFEMIPQGSTQLFITTLIDKAKRNATSFTGDDSMSIKYCLFDFDGNMLK</sequence>
<dbReference type="AlphaFoldDB" id="A0A1X7E572"/>
<comment type="pathway">
    <text evidence="5">Cofactor biosynthesis; adenosylcobalamin biosynthesis; cob(II)yrinate a,c-diamide from sirohydrochlorin (anaerobic route): step 6/10.</text>
</comment>
<dbReference type="GO" id="GO:0032259">
    <property type="term" value="P:methylation"/>
    <property type="evidence" value="ECO:0007669"/>
    <property type="project" value="UniProtKB-KW"/>
</dbReference>
<dbReference type="STRING" id="1519643.SAMN06295933_2671"/>
<comment type="function">
    <text evidence="5">Catalyzes the methylation of C-1 in cobalt-precorrin-5B to form cobalt-precorrin-6A.</text>
</comment>
<evidence type="ECO:0000256" key="3">
    <source>
        <dbReference type="ARBA" id="ARBA00022679"/>
    </source>
</evidence>
<evidence type="ECO:0000313" key="6">
    <source>
        <dbReference type="EMBL" id="SMF27807.1"/>
    </source>
</evidence>
<protein>
    <recommendedName>
        <fullName evidence="5">Cobalt-precorrin-5B C(1)-methyltransferase</fullName>
        <ecNumber evidence="5">2.1.1.195</ecNumber>
    </recommendedName>
    <alternativeName>
        <fullName evidence="5">Cobalt-precorrin-6A synthase</fullName>
    </alternativeName>
</protein>
<evidence type="ECO:0000256" key="4">
    <source>
        <dbReference type="ARBA" id="ARBA00022691"/>
    </source>
</evidence>
<comment type="similarity">
    <text evidence="5">Belongs to the CbiD family.</text>
</comment>
<dbReference type="GO" id="GO:0043780">
    <property type="term" value="F:cobalt-precorrin-5B C1-methyltransferase activity"/>
    <property type="evidence" value="ECO:0007669"/>
    <property type="project" value="RHEA"/>
</dbReference>
<proteinExistence type="inferred from homology"/>
<organism evidence="6 7">
    <name type="scientific">Desulfovibrio gilichinskyi</name>
    <dbReference type="NCBI Taxonomy" id="1519643"/>
    <lineage>
        <taxon>Bacteria</taxon>
        <taxon>Pseudomonadati</taxon>
        <taxon>Thermodesulfobacteriota</taxon>
        <taxon>Desulfovibrionia</taxon>
        <taxon>Desulfovibrionales</taxon>
        <taxon>Desulfovibrionaceae</taxon>
        <taxon>Desulfovibrio</taxon>
    </lineage>
</organism>
<dbReference type="InterPro" id="IPR002748">
    <property type="entry name" value="CbiD"/>
</dbReference>
<keyword evidence="2 5" id="KW-0489">Methyltransferase</keyword>
<dbReference type="NCBIfam" id="NF000849">
    <property type="entry name" value="PRK00075.1-1"/>
    <property type="match status" value="1"/>
</dbReference>
<dbReference type="OrthoDB" id="6439987at2"/>
<accession>A0A1X7E572</accession>
<gene>
    <name evidence="5" type="primary">cbiD</name>
    <name evidence="6" type="ORF">SAMN06295933_2671</name>
</gene>
<name>A0A1X7E572_9BACT</name>
<dbReference type="EMBL" id="FWZU01000004">
    <property type="protein sequence ID" value="SMF27807.1"/>
    <property type="molecule type" value="Genomic_DNA"/>
</dbReference>
<dbReference type="Pfam" id="PF01888">
    <property type="entry name" value="CbiD"/>
    <property type="match status" value="1"/>
</dbReference>
<keyword evidence="4 5" id="KW-0949">S-adenosyl-L-methionine</keyword>
<evidence type="ECO:0000256" key="2">
    <source>
        <dbReference type="ARBA" id="ARBA00022603"/>
    </source>
</evidence>
<dbReference type="GO" id="GO:0019251">
    <property type="term" value="P:anaerobic cobalamin biosynthetic process"/>
    <property type="evidence" value="ECO:0007669"/>
    <property type="project" value="UniProtKB-UniRule"/>
</dbReference>
<dbReference type="Proteomes" id="UP000192906">
    <property type="component" value="Unassembled WGS sequence"/>
</dbReference>
<dbReference type="SUPFAM" id="SSF111342">
    <property type="entry name" value="CbiD-like"/>
    <property type="match status" value="1"/>
</dbReference>